<keyword evidence="2" id="KW-1185">Reference proteome</keyword>
<dbReference type="Proteomes" id="UP001162031">
    <property type="component" value="Unassembled WGS sequence"/>
</dbReference>
<protein>
    <submittedName>
        <fullName evidence="1">Uncharacterized protein</fullName>
    </submittedName>
</protein>
<organism evidence="1 2">
    <name type="scientific">Hyaloperonospora brassicae</name>
    <name type="common">Brassica downy mildew</name>
    <name type="synonym">Peronospora brassicae</name>
    <dbReference type="NCBI Taxonomy" id="162125"/>
    <lineage>
        <taxon>Eukaryota</taxon>
        <taxon>Sar</taxon>
        <taxon>Stramenopiles</taxon>
        <taxon>Oomycota</taxon>
        <taxon>Peronosporomycetes</taxon>
        <taxon>Peronosporales</taxon>
        <taxon>Peronosporaceae</taxon>
        <taxon>Hyaloperonospora</taxon>
    </lineage>
</organism>
<comment type="caution">
    <text evidence="1">The sequence shown here is derived from an EMBL/GenBank/DDBJ whole genome shotgun (WGS) entry which is preliminary data.</text>
</comment>
<sequence length="221" mass="24094">MATIYSGLPAHMRFPFGSAHTHYTSNDDAAAQIQMQMQMQQQQMRYSPYVSEPSAVEGVVLRRPLSLSSAASTGAPLLSTASGTFGRAMKPPAHPLGPLYPSPESASHVFRPASPRFRSHSVAACAYTPPSRMHETYASPPPLPQHQQPLLLYASSRLGDRLQQQQQPSLDVLLVSPGVPTPVELSIYEIKQPTGFLHVTRGNQTVEFLDGVANMPPPKQR</sequence>
<dbReference type="AlphaFoldDB" id="A0AAV0TNJ0"/>
<evidence type="ECO:0000313" key="1">
    <source>
        <dbReference type="EMBL" id="CAI5723337.1"/>
    </source>
</evidence>
<accession>A0AAV0TNJ0</accession>
<proteinExistence type="predicted"/>
<dbReference type="EMBL" id="CANTFL010000478">
    <property type="protein sequence ID" value="CAI5723337.1"/>
    <property type="molecule type" value="Genomic_DNA"/>
</dbReference>
<gene>
    <name evidence="1" type="ORF">HBR001_LOCUS3093</name>
</gene>
<evidence type="ECO:0000313" key="2">
    <source>
        <dbReference type="Proteomes" id="UP001162031"/>
    </source>
</evidence>
<reference evidence="1" key="1">
    <citation type="submission" date="2022-12" db="EMBL/GenBank/DDBJ databases">
        <authorList>
            <person name="Webb A."/>
        </authorList>
    </citation>
    <scope>NUCLEOTIDE SEQUENCE</scope>
    <source>
        <strain evidence="1">Hp1</strain>
    </source>
</reference>
<name>A0AAV0TNJ0_HYABA</name>